<keyword evidence="6" id="KW-1185">Reference proteome</keyword>
<dbReference type="InterPro" id="IPR011990">
    <property type="entry name" value="TPR-like_helical_dom_sf"/>
</dbReference>
<evidence type="ECO:0000313" key="6">
    <source>
        <dbReference type="Proteomes" id="UP000009022"/>
    </source>
</evidence>
<dbReference type="OrthoDB" id="20872at2759"/>
<dbReference type="KEGG" id="tad:TRIADDRAFT_61019"/>
<evidence type="ECO:0000313" key="5">
    <source>
        <dbReference type="EMBL" id="EDV20526.1"/>
    </source>
</evidence>
<dbReference type="Gene3D" id="1.10.533.10">
    <property type="entry name" value="Death Domain, Fas"/>
    <property type="match status" value="1"/>
</dbReference>
<feature type="repeat" description="TPR" evidence="3">
    <location>
        <begin position="182"/>
        <end position="215"/>
    </location>
</feature>
<dbReference type="InterPro" id="IPR032171">
    <property type="entry name" value="COR-A"/>
</dbReference>
<dbReference type="InterPro" id="IPR011029">
    <property type="entry name" value="DEATH-like_dom_sf"/>
</dbReference>
<proteinExistence type="predicted"/>
<keyword evidence="1" id="KW-0677">Repeat</keyword>
<dbReference type="InterPro" id="IPR019734">
    <property type="entry name" value="TPR_rpt"/>
</dbReference>
<feature type="repeat" description="TPR" evidence="3">
    <location>
        <begin position="266"/>
        <end position="299"/>
    </location>
</feature>
<dbReference type="eggNOG" id="KOG1840">
    <property type="taxonomic scope" value="Eukaryota"/>
</dbReference>
<dbReference type="SUPFAM" id="SSF47986">
    <property type="entry name" value="DEATH domain"/>
    <property type="match status" value="1"/>
</dbReference>
<dbReference type="SMART" id="SM00028">
    <property type="entry name" value="TPR"/>
    <property type="match status" value="10"/>
</dbReference>
<feature type="domain" description="Death" evidence="4">
    <location>
        <begin position="1226"/>
        <end position="1297"/>
    </location>
</feature>
<dbReference type="PhylomeDB" id="B3S9T3"/>
<evidence type="ECO:0000256" key="2">
    <source>
        <dbReference type="ARBA" id="ARBA00022803"/>
    </source>
</evidence>
<dbReference type="Pfam" id="PF00531">
    <property type="entry name" value="Death"/>
    <property type="match status" value="1"/>
</dbReference>
<dbReference type="Pfam" id="PF13176">
    <property type="entry name" value="TPR_7"/>
    <property type="match status" value="1"/>
</dbReference>
<protein>
    <recommendedName>
        <fullName evidence="4">Death domain-containing protein</fullName>
    </recommendedName>
</protein>
<dbReference type="InParanoid" id="B3S9T3"/>
<dbReference type="CDD" id="cd01670">
    <property type="entry name" value="Death"/>
    <property type="match status" value="1"/>
</dbReference>
<dbReference type="Proteomes" id="UP000009022">
    <property type="component" value="Unassembled WGS sequence"/>
</dbReference>
<dbReference type="SUPFAM" id="SSF52540">
    <property type="entry name" value="P-loop containing nucleoside triphosphate hydrolases"/>
    <property type="match status" value="1"/>
</dbReference>
<accession>B3S9T3</accession>
<dbReference type="Gene3D" id="1.25.40.10">
    <property type="entry name" value="Tetratricopeptide repeat domain"/>
    <property type="match status" value="3"/>
</dbReference>
<sequence>MRHQTRPNPNDYLKPLVDIGFNHFNKGEFDQARICFEKALQKIQEIGHTSISHDRLKFDLYLQISQTYYKQLKYNDAIEFCQKAENMARTFKHRLHIAQALESRGKIKVKQQLFHAALDDYNEALQLKIAVHGSKHIDVADSYHAIAEIHVLQHQYNHALTLQENGLKIRLNKMGRDHFLVAQSYYSIGYTYYHLQQYDKALKNYKNCLNIRLKKSDNDYLGLAETYNGLGETYFKLHDDESAISMYQKSLNLKVSVFGDYQIENSNLYYRLSVVYLRQKQFEEAFFAIQKCLKIKLEYDGNNHIDVAKCYNTIACIYTGQGLYHDSAMMFRKSLQIKLNIAGYDQFDIADSYHNCGNAYLKIEEYQQALLMYQKSLFILLQIAKNDSHRKHIADLYRVIAKVYSYQCKDAEAIVMLEKYCNIILSQHGECQKVAAIYKEIASKYEKLHQQNEASRMHQEALRIIKNFSDENDSPKSIALAQHAIGDPNYYKAFMKVLKDEKCRSDCTPIVFVGPENSGKTSIMKLFSRQELIPNLMPTQIIDNPGIMIDLNSYKIFDSDTCDIGRILDRKVVAAIESTKWGMIYQEDMKDSNHSKSSIAKTADDSRLNNEKIQASLITPNQLHEESIGNLKPYGDHDYLSNAYTKPVNLKHYLDIFNNYYEHSLVIESDVKTHGYNCGKLWDFGGNPMHWIAHQPFMSGNSIYILTYNIAQDINQIVQTTDIDPNKMTYLQTIEECITNIVGRHSNQNRIEPCDDDNSDYDNDGISNEYSLPVIILVASHGDCVQNIEEQRRLFEGFEQALLASLPQYEKHICSSSIIFNCDPHDTSPATISQRKQSCHHLQQIIQRFYNSLPLLKNFIPIRWQIMSNLILKSSNRSYHQVNSILVDKINKIMFVNEIKQLSIDCGLYQGDQDLHDMLKSLHNLGDILYFQDNQGEGIIITQIEWLSDIFRRLFTMGKNARKVIGRRFLINYAARFKGKIPQSYLDNILKKISITDKHKQIIYHLMEKFDMIYPMEKDENDNSDDLYYFAPFTVEPRISLGHINLARYHVSDWLYIGYDQNELSFIPTSVFISLLVACFKQWKNSKVELYYNCVKYYVKANQYSYYLIVKKAKRHIGLRYYCEKESNATKDNITKVIDETRPQDFVYSQLIAILKEKLPTINCNNCQFSIQCHCNEMVTLNGLDQRDYEAIECHYCHQIVRTHYLKDWTIYTRNSEVPQCYFFKISKHIGIDWTKLAAKLDANIDVDTIKVENQTVFDRALKLLNEWFNRNCSSNATQNLITALRDIDRYDILLKLGISGNKLDM</sequence>
<dbReference type="PANTHER" id="PTHR45641:SF1">
    <property type="entry name" value="AAA+ ATPASE DOMAIN-CONTAINING PROTEIN"/>
    <property type="match status" value="1"/>
</dbReference>
<keyword evidence="2 3" id="KW-0802">TPR repeat</keyword>
<dbReference type="SUPFAM" id="SSF48452">
    <property type="entry name" value="TPR-like"/>
    <property type="match status" value="2"/>
</dbReference>
<evidence type="ECO:0000256" key="1">
    <source>
        <dbReference type="ARBA" id="ARBA00022737"/>
    </source>
</evidence>
<evidence type="ECO:0000256" key="3">
    <source>
        <dbReference type="PROSITE-ProRule" id="PRU00339"/>
    </source>
</evidence>
<feature type="repeat" description="TPR" evidence="3">
    <location>
        <begin position="350"/>
        <end position="383"/>
    </location>
</feature>
<dbReference type="EMBL" id="DS985259">
    <property type="protein sequence ID" value="EDV20526.1"/>
    <property type="molecule type" value="Genomic_DNA"/>
</dbReference>
<dbReference type="InterPro" id="IPR000488">
    <property type="entry name" value="Death_dom"/>
</dbReference>
<dbReference type="PROSITE" id="PS50017">
    <property type="entry name" value="DEATH_DOMAIN"/>
    <property type="match status" value="1"/>
</dbReference>
<feature type="repeat" description="TPR" evidence="3">
    <location>
        <begin position="224"/>
        <end position="257"/>
    </location>
</feature>
<evidence type="ECO:0000259" key="4">
    <source>
        <dbReference type="PROSITE" id="PS50017"/>
    </source>
</evidence>
<dbReference type="OMA" id="HINLARY"/>
<gene>
    <name evidence="5" type="ORF">TRIADDRAFT_61019</name>
</gene>
<dbReference type="Pfam" id="PF13424">
    <property type="entry name" value="TPR_12"/>
    <property type="match status" value="3"/>
</dbReference>
<dbReference type="Pfam" id="PF16095">
    <property type="entry name" value="COR-A"/>
    <property type="match status" value="1"/>
</dbReference>
<dbReference type="CTD" id="6758233"/>
<reference evidence="5 6" key="1">
    <citation type="journal article" date="2008" name="Nature">
        <title>The Trichoplax genome and the nature of placozoans.</title>
        <authorList>
            <person name="Srivastava M."/>
            <person name="Begovic E."/>
            <person name="Chapman J."/>
            <person name="Putnam N.H."/>
            <person name="Hellsten U."/>
            <person name="Kawashima T."/>
            <person name="Kuo A."/>
            <person name="Mitros T."/>
            <person name="Salamov A."/>
            <person name="Carpenter M.L."/>
            <person name="Signorovitch A.Y."/>
            <person name="Moreno M.A."/>
            <person name="Kamm K."/>
            <person name="Grimwood J."/>
            <person name="Schmutz J."/>
            <person name="Shapiro H."/>
            <person name="Grigoriev I.V."/>
            <person name="Buss L.W."/>
            <person name="Schierwater B."/>
            <person name="Dellaporta S.L."/>
            <person name="Rokhsar D.S."/>
        </authorList>
    </citation>
    <scope>NUCLEOTIDE SEQUENCE [LARGE SCALE GENOMIC DNA]</scope>
    <source>
        <strain evidence="5 6">Grell-BS-1999</strain>
    </source>
</reference>
<organism evidence="5 6">
    <name type="scientific">Trichoplax adhaerens</name>
    <name type="common">Trichoplax reptans</name>
    <dbReference type="NCBI Taxonomy" id="10228"/>
    <lineage>
        <taxon>Eukaryota</taxon>
        <taxon>Metazoa</taxon>
        <taxon>Placozoa</taxon>
        <taxon>Uniplacotomia</taxon>
        <taxon>Trichoplacea</taxon>
        <taxon>Trichoplacidae</taxon>
        <taxon>Trichoplax</taxon>
    </lineage>
</organism>
<dbReference type="PROSITE" id="PS50005">
    <property type="entry name" value="TPR"/>
    <property type="match status" value="4"/>
</dbReference>
<name>B3S9T3_TRIAD</name>
<dbReference type="GeneID" id="6758233"/>
<dbReference type="HOGENOM" id="CLU_282186_0_0_1"/>
<dbReference type="PANTHER" id="PTHR45641">
    <property type="entry name" value="TETRATRICOPEPTIDE REPEAT PROTEIN (AFU_ORTHOLOGUE AFUA_6G03870)"/>
    <property type="match status" value="1"/>
</dbReference>
<dbReference type="RefSeq" id="XP_002116952.1">
    <property type="nucleotide sequence ID" value="XM_002116916.1"/>
</dbReference>
<dbReference type="GO" id="GO:0007165">
    <property type="term" value="P:signal transduction"/>
    <property type="evidence" value="ECO:0007669"/>
    <property type="project" value="InterPro"/>
</dbReference>
<dbReference type="InterPro" id="IPR027417">
    <property type="entry name" value="P-loop_NTPase"/>
</dbReference>